<reference evidence="2" key="1">
    <citation type="submission" date="2021-02" db="EMBL/GenBank/DDBJ databases">
        <authorList>
            <person name="Nowell W R."/>
        </authorList>
    </citation>
    <scope>NUCLEOTIDE SEQUENCE</scope>
</reference>
<evidence type="ECO:0000313" key="2">
    <source>
        <dbReference type="EMBL" id="CAF4504076.1"/>
    </source>
</evidence>
<protein>
    <submittedName>
        <fullName evidence="2">Uncharacterized protein</fullName>
    </submittedName>
</protein>
<feature type="non-terminal residue" evidence="2">
    <location>
        <position position="1"/>
    </location>
</feature>
<organism evidence="2 3">
    <name type="scientific">Rotaria socialis</name>
    <dbReference type="NCBI Taxonomy" id="392032"/>
    <lineage>
        <taxon>Eukaryota</taxon>
        <taxon>Metazoa</taxon>
        <taxon>Spiralia</taxon>
        <taxon>Gnathifera</taxon>
        <taxon>Rotifera</taxon>
        <taxon>Eurotatoria</taxon>
        <taxon>Bdelloidea</taxon>
        <taxon>Philodinida</taxon>
        <taxon>Philodinidae</taxon>
        <taxon>Rotaria</taxon>
    </lineage>
</organism>
<accession>A0A820VRV7</accession>
<sequence length="288" mass="32951">GFTMGKGSQSKKYFSGSLPSSTITFQEHCLRSSRQIKIWLDALEPFLIAPAMFRNGYNYSNTQDKMKIKWSTLNDQLTDYRLETCGECKGSCTRCKYYKNNLSCTVFCKCNQDMCYNRNIYGSSSQQLKNKFDKLQVTTSLMQYNRNDEMSTKSDPIYLNDTNINESHSGMALDESNIDPEIKYSDTNVTNTPTGRRLSSETVMKSNNSRLIKFIYKNNEVELKVNINVPLEHLISNIKMSFDISYDADIQLTDVNKNVINVPGVTSDLWSVNQAEIPTYRIKAGNFK</sequence>
<comment type="caution">
    <text evidence="2">The sequence shown here is derived from an EMBL/GenBank/DDBJ whole genome shotgun (WGS) entry which is preliminary data.</text>
</comment>
<dbReference type="OrthoDB" id="10060128at2759"/>
<keyword evidence="3" id="KW-1185">Reference proteome</keyword>
<dbReference type="EMBL" id="CAJOBP010006943">
    <property type="protein sequence ID" value="CAF4504076.1"/>
    <property type="molecule type" value="Genomic_DNA"/>
</dbReference>
<evidence type="ECO:0000313" key="1">
    <source>
        <dbReference type="EMBL" id="CAF3006479.1"/>
    </source>
</evidence>
<dbReference type="Proteomes" id="UP000663825">
    <property type="component" value="Unassembled WGS sequence"/>
</dbReference>
<dbReference type="AlphaFoldDB" id="A0A820VRV7"/>
<evidence type="ECO:0000313" key="3">
    <source>
        <dbReference type="Proteomes" id="UP000663873"/>
    </source>
</evidence>
<name>A0A820VRV7_9BILA</name>
<gene>
    <name evidence="1" type="ORF">TIS948_LOCUS1725</name>
    <name evidence="2" type="ORF">UJA718_LOCUS26531</name>
</gene>
<dbReference type="EMBL" id="CAJNXB010000050">
    <property type="protein sequence ID" value="CAF3006479.1"/>
    <property type="molecule type" value="Genomic_DNA"/>
</dbReference>
<proteinExistence type="predicted"/>
<dbReference type="Proteomes" id="UP000663873">
    <property type="component" value="Unassembled WGS sequence"/>
</dbReference>